<dbReference type="InterPro" id="IPR045403">
    <property type="entry name" value="HTH_59_Firmicutes_type"/>
</dbReference>
<dbReference type="HOGENOM" id="CLU_1068323_0_0_9"/>
<sequence>MILSLYSDRTVYWEKLIMDITIITTENRRLYPAVIYNIEDNERKIPILDIDDIYDLLYKEQNILVTSDQYDQYGNKLKLFNGKLEKSDIKAMFASKQEEINKDLTSIMTLSEAAKKWGLANGSTIRKAIERGKFQQNEIKQAGDVWIITYQAMERVFGSIKNEDNAYVIYDNFENVYLTKEYYKYLQLAFLEGPYYDMRTRELETKYQYIKEILIKGLEALRNNQKVIIKQNKNNQIRQIICTEEEYYLYIEIFHGKKNLPTEWVEKLTKDLKALPK</sequence>
<keyword evidence="3" id="KW-1185">Reference proteome</keyword>
<dbReference type="Pfam" id="PF20038">
    <property type="entry name" value="HTH_59"/>
    <property type="match status" value="1"/>
</dbReference>
<organism evidence="2 3">
    <name type="scientific">Clostridium cellulovorans (strain ATCC 35296 / DSM 3052 / OCM 3 / 743B)</name>
    <dbReference type="NCBI Taxonomy" id="573061"/>
    <lineage>
        <taxon>Bacteria</taxon>
        <taxon>Bacillati</taxon>
        <taxon>Bacillota</taxon>
        <taxon>Clostridia</taxon>
        <taxon>Eubacteriales</taxon>
        <taxon>Clostridiaceae</taxon>
        <taxon>Clostridium</taxon>
    </lineage>
</organism>
<evidence type="ECO:0000259" key="1">
    <source>
        <dbReference type="Pfam" id="PF20038"/>
    </source>
</evidence>
<dbReference type="Proteomes" id="UP000002730">
    <property type="component" value="Chromosome"/>
</dbReference>
<proteinExistence type="predicted"/>
<evidence type="ECO:0000313" key="3">
    <source>
        <dbReference type="Proteomes" id="UP000002730"/>
    </source>
</evidence>
<protein>
    <recommendedName>
        <fullName evidence="1">Helix-turn-helix domain-containing protein</fullName>
    </recommendedName>
</protein>
<dbReference type="EMBL" id="CP002160">
    <property type="protein sequence ID" value="ADL50668.1"/>
    <property type="molecule type" value="Genomic_DNA"/>
</dbReference>
<reference evidence="2 3" key="1">
    <citation type="submission" date="2010-08" db="EMBL/GenBank/DDBJ databases">
        <title>Complete sequence of Clostridium cellulovorans 743B.</title>
        <authorList>
            <consortium name="US DOE Joint Genome Institute"/>
            <person name="Lucas S."/>
            <person name="Copeland A."/>
            <person name="Lapidus A."/>
            <person name="Cheng J.-F."/>
            <person name="Bruce D."/>
            <person name="Goodwin L."/>
            <person name="Pitluck S."/>
            <person name="Chertkov O."/>
            <person name="Detter J.C."/>
            <person name="Han C."/>
            <person name="Tapia R."/>
            <person name="Land M."/>
            <person name="Hauser L."/>
            <person name="Chang Y.-J."/>
            <person name="Jeffries C."/>
            <person name="Kyrpides N."/>
            <person name="Ivanova N."/>
            <person name="Mikhailova N."/>
            <person name="Hemme C.L."/>
            <person name="Woyke T."/>
        </authorList>
    </citation>
    <scope>NUCLEOTIDE SEQUENCE [LARGE SCALE GENOMIC DNA]</scope>
    <source>
        <strain evidence="3">ATCC 35296 / DSM 3052 / OCM 3 / 743B</strain>
    </source>
</reference>
<feature type="domain" description="Helix-turn-helix" evidence="1">
    <location>
        <begin position="103"/>
        <end position="161"/>
    </location>
</feature>
<dbReference type="STRING" id="573061.Clocel_0898"/>
<name>D9ST52_CLOC7</name>
<gene>
    <name evidence="2" type="ordered locus">Clocel_0898</name>
</gene>
<dbReference type="KEGG" id="ccb:Clocel_0898"/>
<evidence type="ECO:0000313" key="2">
    <source>
        <dbReference type="EMBL" id="ADL50668.1"/>
    </source>
</evidence>
<dbReference type="AlphaFoldDB" id="D9ST52"/>
<accession>D9ST52</accession>
<dbReference type="eggNOG" id="ENOG5033AWU">
    <property type="taxonomic scope" value="Bacteria"/>
</dbReference>